<accession>A0A938X7A6</accession>
<organism evidence="1 2">
    <name type="scientific">Merdimmobilis hominis</name>
    <dbReference type="NCBI Taxonomy" id="2897707"/>
    <lineage>
        <taxon>Bacteria</taxon>
        <taxon>Bacillati</taxon>
        <taxon>Bacillota</taxon>
        <taxon>Clostridia</taxon>
        <taxon>Eubacteriales</taxon>
        <taxon>Oscillospiraceae</taxon>
        <taxon>Merdimmobilis</taxon>
    </lineage>
</organism>
<dbReference type="EMBL" id="JACJKY010000006">
    <property type="protein sequence ID" value="MBM6920496.1"/>
    <property type="molecule type" value="Genomic_DNA"/>
</dbReference>
<gene>
    <name evidence="1" type="ORF">H6A12_04915</name>
</gene>
<comment type="caution">
    <text evidence="1">The sequence shown here is derived from an EMBL/GenBank/DDBJ whole genome shotgun (WGS) entry which is preliminary data.</text>
</comment>
<dbReference type="Proteomes" id="UP000774750">
    <property type="component" value="Unassembled WGS sequence"/>
</dbReference>
<sequence length="170" mass="19744">MEYTSAEANKLLKKLNDVHQARLYEEEQCSTFLAAMGEEPESLRPEYDYAAAQKKLRELEEKIMTVKHALNLFNTTHTVPGFSMTIDRALVYLPFLSARVKKLGEMKARLPKAREKHDRYDGYGNLVDYRHINYDRFEAAKDYDAAFDELSRLQTALDAVNNSEKFRIDI</sequence>
<dbReference type="AlphaFoldDB" id="A0A938X7A6"/>
<evidence type="ECO:0000313" key="2">
    <source>
        <dbReference type="Proteomes" id="UP000774750"/>
    </source>
</evidence>
<protein>
    <submittedName>
        <fullName evidence="1">Uncharacterized protein</fullName>
    </submittedName>
</protein>
<reference evidence="1" key="1">
    <citation type="submission" date="2020-08" db="EMBL/GenBank/DDBJ databases">
        <authorList>
            <person name="Cejkova D."/>
            <person name="Kubasova T."/>
            <person name="Jahodarova E."/>
            <person name="Rychlik I."/>
        </authorList>
    </citation>
    <scope>NUCLEOTIDE SEQUENCE</scope>
    <source>
        <strain evidence="1">An559</strain>
    </source>
</reference>
<keyword evidence="2" id="KW-1185">Reference proteome</keyword>
<name>A0A938X7A6_9FIRM</name>
<evidence type="ECO:0000313" key="1">
    <source>
        <dbReference type="EMBL" id="MBM6920496.1"/>
    </source>
</evidence>
<dbReference type="RefSeq" id="WP_204445432.1">
    <property type="nucleotide sequence ID" value="NZ_JACJKY010000006.1"/>
</dbReference>
<reference evidence="1" key="2">
    <citation type="journal article" date="2021" name="Sci. Rep.">
        <title>The distribution of antibiotic resistance genes in chicken gut microbiota commensals.</title>
        <authorList>
            <person name="Juricova H."/>
            <person name="Matiasovicova J."/>
            <person name="Kubasova T."/>
            <person name="Cejkova D."/>
            <person name="Rychlik I."/>
        </authorList>
    </citation>
    <scope>NUCLEOTIDE SEQUENCE</scope>
    <source>
        <strain evidence="1">An559</strain>
    </source>
</reference>
<proteinExistence type="predicted"/>